<name>A0AAD7GJX8_MYCRO</name>
<dbReference type="EMBL" id="JARKIE010000026">
    <property type="protein sequence ID" value="KAJ7698269.1"/>
    <property type="molecule type" value="Genomic_DNA"/>
</dbReference>
<sequence length="366" mass="40021">MTQAQTLGDSGIFTLDKSGNTSQYLSVVTFSNACNDGGPVFIQILSLVDQAAGYVSLTAAVIDCTTASFTGSGPWAAIAAADGFPPHTETFNIFCGKNLVFALGTAAGRQVLLPAWKNPDSTESSHVHPVIGANKKSRHAHGPARGARQHVLLATSNPATYSAFYSGAKVQQVVRIGPSAVLRSLLTAYSSTRRSSFDSNGAPPLRGYHKPWVFFHIAASKFSGFTSGFCCSATYPFRAKAQGRLSPNSHLIWVAANSSHLFYQDSISVIPRRKANTRNLRERHPAGCAPEETSYCAPRGHHWQILLCYRTVRLFSRSIRSGVPQMVKADRRHCKGFRWPRSLCMCSQEFKGTWLCGIREQYQNIE</sequence>
<dbReference type="Proteomes" id="UP001221757">
    <property type="component" value="Unassembled WGS sequence"/>
</dbReference>
<proteinExistence type="predicted"/>
<reference evidence="1" key="1">
    <citation type="submission" date="2023-03" db="EMBL/GenBank/DDBJ databases">
        <title>Massive genome expansion in bonnet fungi (Mycena s.s.) driven by repeated elements and novel gene families across ecological guilds.</title>
        <authorList>
            <consortium name="Lawrence Berkeley National Laboratory"/>
            <person name="Harder C.B."/>
            <person name="Miyauchi S."/>
            <person name="Viragh M."/>
            <person name="Kuo A."/>
            <person name="Thoen E."/>
            <person name="Andreopoulos B."/>
            <person name="Lu D."/>
            <person name="Skrede I."/>
            <person name="Drula E."/>
            <person name="Henrissat B."/>
            <person name="Morin E."/>
            <person name="Kohler A."/>
            <person name="Barry K."/>
            <person name="LaButti K."/>
            <person name="Morin E."/>
            <person name="Salamov A."/>
            <person name="Lipzen A."/>
            <person name="Mereny Z."/>
            <person name="Hegedus B."/>
            <person name="Baldrian P."/>
            <person name="Stursova M."/>
            <person name="Weitz H."/>
            <person name="Taylor A."/>
            <person name="Grigoriev I.V."/>
            <person name="Nagy L.G."/>
            <person name="Martin F."/>
            <person name="Kauserud H."/>
        </authorList>
    </citation>
    <scope>NUCLEOTIDE SEQUENCE</scope>
    <source>
        <strain evidence="1">CBHHK067</strain>
    </source>
</reference>
<accession>A0AAD7GJX8</accession>
<gene>
    <name evidence="1" type="ORF">B0H17DRAFT_1260069</name>
</gene>
<evidence type="ECO:0000313" key="2">
    <source>
        <dbReference type="Proteomes" id="UP001221757"/>
    </source>
</evidence>
<dbReference type="AlphaFoldDB" id="A0AAD7GJX8"/>
<protein>
    <submittedName>
        <fullName evidence="1">Uncharacterized protein</fullName>
    </submittedName>
</protein>
<comment type="caution">
    <text evidence="1">The sequence shown here is derived from an EMBL/GenBank/DDBJ whole genome shotgun (WGS) entry which is preliminary data.</text>
</comment>
<organism evidence="1 2">
    <name type="scientific">Mycena rosella</name>
    <name type="common">Pink bonnet</name>
    <name type="synonym">Agaricus rosellus</name>
    <dbReference type="NCBI Taxonomy" id="1033263"/>
    <lineage>
        <taxon>Eukaryota</taxon>
        <taxon>Fungi</taxon>
        <taxon>Dikarya</taxon>
        <taxon>Basidiomycota</taxon>
        <taxon>Agaricomycotina</taxon>
        <taxon>Agaricomycetes</taxon>
        <taxon>Agaricomycetidae</taxon>
        <taxon>Agaricales</taxon>
        <taxon>Marasmiineae</taxon>
        <taxon>Mycenaceae</taxon>
        <taxon>Mycena</taxon>
    </lineage>
</organism>
<keyword evidence="2" id="KW-1185">Reference proteome</keyword>
<evidence type="ECO:0000313" key="1">
    <source>
        <dbReference type="EMBL" id="KAJ7698269.1"/>
    </source>
</evidence>